<dbReference type="InterPro" id="IPR002347">
    <property type="entry name" value="SDR_fam"/>
</dbReference>
<gene>
    <name evidence="4" type="ORF">A3D77_02520</name>
</gene>
<dbReference type="PRINTS" id="PR00080">
    <property type="entry name" value="SDRFAMILY"/>
</dbReference>
<dbReference type="InterPro" id="IPR036291">
    <property type="entry name" value="NAD(P)-bd_dom_sf"/>
</dbReference>
<evidence type="ECO:0000313" key="5">
    <source>
        <dbReference type="Proteomes" id="UP000176923"/>
    </source>
</evidence>
<dbReference type="PANTHER" id="PTHR42760">
    <property type="entry name" value="SHORT-CHAIN DEHYDROGENASES/REDUCTASES FAMILY MEMBER"/>
    <property type="match status" value="1"/>
</dbReference>
<sequence length="259" mass="28526">MKSTLDQFKLNGRCALVTGGYGNLGPYWTFSLLSAGAVVVILNLPGVSMSTLYTSLNKNLKRQLFFFEADVTNPTELQEIHKKILKKTGPVDILVNNAGIDIPPGSYTVDSVRMWRVNVEGVVNCIEEFSRDMKKNKKGSIINIGSLYMERSPFGGLYTHLSADKPWMYGSTKAAVGQVTRHFATRLAKYGIRVNTLSPGGVMGNQDKEFIRKYSERVPMNRLADRAKDLGGPLVFLASDASSYITGINLPVDGGYTAW</sequence>
<dbReference type="EMBL" id="MFJL01000014">
    <property type="protein sequence ID" value="OGG16309.1"/>
    <property type="molecule type" value="Genomic_DNA"/>
</dbReference>
<evidence type="ECO:0000256" key="1">
    <source>
        <dbReference type="ARBA" id="ARBA00006484"/>
    </source>
</evidence>
<organism evidence="4 5">
    <name type="scientific">Candidatus Gottesmanbacteria bacterium RIFCSPHIGHO2_02_FULL_39_11</name>
    <dbReference type="NCBI Taxonomy" id="1798382"/>
    <lineage>
        <taxon>Bacteria</taxon>
        <taxon>Candidatus Gottesmaniibacteriota</taxon>
    </lineage>
</organism>
<comment type="caution">
    <text evidence="4">The sequence shown here is derived from an EMBL/GenBank/DDBJ whole genome shotgun (WGS) entry which is preliminary data.</text>
</comment>
<dbReference type="Gene3D" id="3.40.50.720">
    <property type="entry name" value="NAD(P)-binding Rossmann-like Domain"/>
    <property type="match status" value="1"/>
</dbReference>
<dbReference type="AlphaFoldDB" id="A0A1F5ZV12"/>
<proteinExistence type="inferred from homology"/>
<evidence type="ECO:0000256" key="3">
    <source>
        <dbReference type="SAM" id="Phobius"/>
    </source>
</evidence>
<dbReference type="Proteomes" id="UP000176923">
    <property type="component" value="Unassembled WGS sequence"/>
</dbReference>
<dbReference type="STRING" id="1798382.A3D77_02520"/>
<keyword evidence="3" id="KW-0812">Transmembrane</keyword>
<protein>
    <recommendedName>
        <fullName evidence="6">Short-chain dehydrogenase</fullName>
    </recommendedName>
</protein>
<keyword evidence="2" id="KW-0560">Oxidoreductase</keyword>
<feature type="transmembrane region" description="Helical" evidence="3">
    <location>
        <begin position="27"/>
        <end position="53"/>
    </location>
</feature>
<reference evidence="4 5" key="1">
    <citation type="journal article" date="2016" name="Nat. Commun.">
        <title>Thousands of microbial genomes shed light on interconnected biogeochemical processes in an aquifer system.</title>
        <authorList>
            <person name="Anantharaman K."/>
            <person name="Brown C.T."/>
            <person name="Hug L.A."/>
            <person name="Sharon I."/>
            <person name="Castelle C.J."/>
            <person name="Probst A.J."/>
            <person name="Thomas B.C."/>
            <person name="Singh A."/>
            <person name="Wilkins M.J."/>
            <person name="Karaoz U."/>
            <person name="Brodie E.L."/>
            <person name="Williams K.H."/>
            <person name="Hubbard S.S."/>
            <person name="Banfield J.F."/>
        </authorList>
    </citation>
    <scope>NUCLEOTIDE SEQUENCE [LARGE SCALE GENOMIC DNA]</scope>
</reference>
<dbReference type="PANTHER" id="PTHR42760:SF115">
    <property type="entry name" value="3-OXOACYL-[ACYL-CARRIER-PROTEIN] REDUCTASE FABG"/>
    <property type="match status" value="1"/>
</dbReference>
<keyword evidence="3" id="KW-1133">Transmembrane helix</keyword>
<evidence type="ECO:0000313" key="4">
    <source>
        <dbReference type="EMBL" id="OGG16309.1"/>
    </source>
</evidence>
<dbReference type="PRINTS" id="PR00081">
    <property type="entry name" value="GDHRDH"/>
</dbReference>
<name>A0A1F5ZV12_9BACT</name>
<dbReference type="SUPFAM" id="SSF51735">
    <property type="entry name" value="NAD(P)-binding Rossmann-fold domains"/>
    <property type="match status" value="1"/>
</dbReference>
<keyword evidence="3" id="KW-0472">Membrane</keyword>
<evidence type="ECO:0000256" key="2">
    <source>
        <dbReference type="ARBA" id="ARBA00023002"/>
    </source>
</evidence>
<accession>A0A1F5ZV12</accession>
<dbReference type="GO" id="GO:0016616">
    <property type="term" value="F:oxidoreductase activity, acting on the CH-OH group of donors, NAD or NADP as acceptor"/>
    <property type="evidence" value="ECO:0007669"/>
    <property type="project" value="TreeGrafter"/>
</dbReference>
<dbReference type="Pfam" id="PF13561">
    <property type="entry name" value="adh_short_C2"/>
    <property type="match status" value="1"/>
</dbReference>
<evidence type="ECO:0008006" key="6">
    <source>
        <dbReference type="Google" id="ProtNLM"/>
    </source>
</evidence>
<comment type="similarity">
    <text evidence="1">Belongs to the short-chain dehydrogenases/reductases (SDR) family.</text>
</comment>